<feature type="DNA-binding region" description="OmpR/PhoB-type" evidence="7">
    <location>
        <begin position="137"/>
        <end position="236"/>
    </location>
</feature>
<feature type="domain" description="OmpR/PhoB-type" evidence="9">
    <location>
        <begin position="137"/>
        <end position="236"/>
    </location>
</feature>
<dbReference type="InterPro" id="IPR036388">
    <property type="entry name" value="WH-like_DNA-bd_sf"/>
</dbReference>
<keyword evidence="4" id="KW-0804">Transcription</keyword>
<organism evidence="10 11">
    <name type="scientific">Paraclostridium ghonii</name>
    <dbReference type="NCBI Taxonomy" id="29358"/>
    <lineage>
        <taxon>Bacteria</taxon>
        <taxon>Bacillati</taxon>
        <taxon>Bacillota</taxon>
        <taxon>Clostridia</taxon>
        <taxon>Peptostreptococcales</taxon>
        <taxon>Peptostreptococcaceae</taxon>
        <taxon>Paraclostridium</taxon>
    </lineage>
</organism>
<dbReference type="InterPro" id="IPR039420">
    <property type="entry name" value="WalR-like"/>
</dbReference>
<reference evidence="10 11" key="1">
    <citation type="submission" date="2023-07" db="EMBL/GenBank/DDBJ databases">
        <title>Genomic Encyclopedia of Type Strains, Phase IV (KMG-IV): sequencing the most valuable type-strain genomes for metagenomic binning, comparative biology and taxonomic classification.</title>
        <authorList>
            <person name="Goeker M."/>
        </authorList>
    </citation>
    <scope>NUCLEOTIDE SEQUENCE [LARGE SCALE GENOMIC DNA]</scope>
    <source>
        <strain evidence="10 11">DSM 15049</strain>
    </source>
</reference>
<protein>
    <recommendedName>
        <fullName evidence="1">Stage 0 sporulation protein A homolog</fullName>
    </recommendedName>
</protein>
<dbReference type="SMART" id="SM00862">
    <property type="entry name" value="Trans_reg_C"/>
    <property type="match status" value="1"/>
</dbReference>
<evidence type="ECO:0000259" key="9">
    <source>
        <dbReference type="PROSITE" id="PS51755"/>
    </source>
</evidence>
<evidence type="ECO:0000256" key="1">
    <source>
        <dbReference type="ARBA" id="ARBA00018672"/>
    </source>
</evidence>
<dbReference type="SUPFAM" id="SSF46894">
    <property type="entry name" value="C-terminal effector domain of the bipartite response regulators"/>
    <property type="match status" value="1"/>
</dbReference>
<keyword evidence="2" id="KW-0805">Transcription regulation</keyword>
<evidence type="ECO:0000256" key="6">
    <source>
        <dbReference type="PROSITE-ProRule" id="PRU00169"/>
    </source>
</evidence>
<accession>A0ABU0N0R5</accession>
<comment type="caution">
    <text evidence="10">The sequence shown here is derived from an EMBL/GenBank/DDBJ whole genome shotgun (WGS) entry which is preliminary data.</text>
</comment>
<dbReference type="Pfam" id="PF00072">
    <property type="entry name" value="Response_reg"/>
    <property type="match status" value="1"/>
</dbReference>
<dbReference type="EMBL" id="JAUSWG010000007">
    <property type="protein sequence ID" value="MDQ0556750.1"/>
    <property type="molecule type" value="Genomic_DNA"/>
</dbReference>
<keyword evidence="6" id="KW-0597">Phosphoprotein</keyword>
<evidence type="ECO:0000259" key="8">
    <source>
        <dbReference type="PROSITE" id="PS50110"/>
    </source>
</evidence>
<dbReference type="SUPFAM" id="SSF52172">
    <property type="entry name" value="CheY-like"/>
    <property type="match status" value="1"/>
</dbReference>
<dbReference type="PANTHER" id="PTHR48111:SF2">
    <property type="entry name" value="RESPONSE REGULATOR SAER"/>
    <property type="match status" value="1"/>
</dbReference>
<dbReference type="PROSITE" id="PS51755">
    <property type="entry name" value="OMPR_PHOB"/>
    <property type="match status" value="1"/>
</dbReference>
<dbReference type="Proteomes" id="UP001232584">
    <property type="component" value="Unassembled WGS sequence"/>
</dbReference>
<feature type="domain" description="Response regulatory" evidence="8">
    <location>
        <begin position="4"/>
        <end position="117"/>
    </location>
</feature>
<dbReference type="PROSITE" id="PS50110">
    <property type="entry name" value="RESPONSE_REGULATORY"/>
    <property type="match status" value="1"/>
</dbReference>
<dbReference type="Pfam" id="PF00486">
    <property type="entry name" value="Trans_reg_C"/>
    <property type="match status" value="1"/>
</dbReference>
<evidence type="ECO:0000256" key="3">
    <source>
        <dbReference type="ARBA" id="ARBA00023125"/>
    </source>
</evidence>
<dbReference type="Gene3D" id="6.10.250.690">
    <property type="match status" value="1"/>
</dbReference>
<dbReference type="InterPro" id="IPR011006">
    <property type="entry name" value="CheY-like_superfamily"/>
</dbReference>
<keyword evidence="3 7" id="KW-0238">DNA-binding</keyword>
<dbReference type="PANTHER" id="PTHR48111">
    <property type="entry name" value="REGULATOR OF RPOS"/>
    <property type="match status" value="1"/>
</dbReference>
<dbReference type="Gene3D" id="3.40.50.2300">
    <property type="match status" value="1"/>
</dbReference>
<dbReference type="RefSeq" id="WP_307506597.1">
    <property type="nucleotide sequence ID" value="NZ_BAAACE010000005.1"/>
</dbReference>
<evidence type="ECO:0000313" key="10">
    <source>
        <dbReference type="EMBL" id="MDQ0556750.1"/>
    </source>
</evidence>
<evidence type="ECO:0000313" key="11">
    <source>
        <dbReference type="Proteomes" id="UP001232584"/>
    </source>
</evidence>
<dbReference type="CDD" id="cd17574">
    <property type="entry name" value="REC_OmpR"/>
    <property type="match status" value="1"/>
</dbReference>
<keyword evidence="11" id="KW-1185">Reference proteome</keyword>
<dbReference type="InterPro" id="IPR016032">
    <property type="entry name" value="Sig_transdc_resp-reg_C-effctor"/>
</dbReference>
<dbReference type="SMART" id="SM00448">
    <property type="entry name" value="REC"/>
    <property type="match status" value="1"/>
</dbReference>
<comment type="function">
    <text evidence="5">May play the central regulatory role in sporulation. It may be an element of the effector pathway responsible for the activation of sporulation genes in response to nutritional stress. Spo0A may act in concert with spo0H (a sigma factor) to control the expression of some genes that are critical to the sporulation process.</text>
</comment>
<name>A0ABU0N0R5_9FIRM</name>
<dbReference type="CDD" id="cd00383">
    <property type="entry name" value="trans_reg_C"/>
    <property type="match status" value="1"/>
</dbReference>
<evidence type="ECO:0000256" key="2">
    <source>
        <dbReference type="ARBA" id="ARBA00023015"/>
    </source>
</evidence>
<dbReference type="GO" id="GO:0003677">
    <property type="term" value="F:DNA binding"/>
    <property type="evidence" value="ECO:0007669"/>
    <property type="project" value="UniProtKB-KW"/>
</dbReference>
<evidence type="ECO:0000256" key="7">
    <source>
        <dbReference type="PROSITE-ProRule" id="PRU01091"/>
    </source>
</evidence>
<feature type="modified residue" description="4-aspartylphosphate" evidence="6">
    <location>
        <position position="53"/>
    </location>
</feature>
<evidence type="ECO:0000256" key="5">
    <source>
        <dbReference type="ARBA" id="ARBA00024867"/>
    </source>
</evidence>
<evidence type="ECO:0000256" key="4">
    <source>
        <dbReference type="ARBA" id="ARBA00023163"/>
    </source>
</evidence>
<sequence length="239" mass="27436">MGENILIVDDDKEIVDAIEFYLKPEGFNILKAYDGLEAIENLIDNNIDLVIMDVMMPNMDGLKTTLKIRENNNIPIILLSAKDQDMDKILGLNMGADDYITKPFNPLELIARVKSQLRRFINLNKMSKNIKINESTNSLLNSGGLCLNKDTKVVTLDGENVKVTPIEFKILEFLLRNKGIVFSSKDIYEHVWDEIAYNCEKTVAVHIRRIREKIEVNSKDPKYLKVVWGIGYKIEKIIY</sequence>
<proteinExistence type="predicted"/>
<dbReference type="InterPro" id="IPR001867">
    <property type="entry name" value="OmpR/PhoB-type_DNA-bd"/>
</dbReference>
<dbReference type="InterPro" id="IPR001789">
    <property type="entry name" value="Sig_transdc_resp-reg_receiver"/>
</dbReference>
<gene>
    <name evidence="10" type="ORF">QOZ92_001866</name>
</gene>
<dbReference type="Gene3D" id="1.10.10.10">
    <property type="entry name" value="Winged helix-like DNA-binding domain superfamily/Winged helix DNA-binding domain"/>
    <property type="match status" value="1"/>
</dbReference>